<dbReference type="Proteomes" id="UP000276103">
    <property type="component" value="Unassembled WGS sequence"/>
</dbReference>
<keyword evidence="2" id="KW-1185">Reference proteome</keyword>
<reference evidence="1 2" key="1">
    <citation type="journal article" date="2019" name="Genome Biol. Evol.">
        <title>Day and night: Metabolic profiles and evolutionary relationships of six axenic non-marine cyanobacteria.</title>
        <authorList>
            <person name="Will S.E."/>
            <person name="Henke P."/>
            <person name="Boedeker C."/>
            <person name="Huang S."/>
            <person name="Brinkmann H."/>
            <person name="Rohde M."/>
            <person name="Jarek M."/>
            <person name="Friedl T."/>
            <person name="Seufert S."/>
            <person name="Schumacher M."/>
            <person name="Overmann J."/>
            <person name="Neumann-Schaal M."/>
            <person name="Petersen J."/>
        </authorList>
    </citation>
    <scope>NUCLEOTIDE SEQUENCE [LARGE SCALE GENOMIC DNA]</scope>
    <source>
        <strain evidence="1 2">SAG 1403-4b</strain>
    </source>
</reference>
<organism evidence="1 2">
    <name type="scientific">Trichormus variabilis SAG 1403-4b</name>
    <dbReference type="NCBI Taxonomy" id="447716"/>
    <lineage>
        <taxon>Bacteria</taxon>
        <taxon>Bacillati</taxon>
        <taxon>Cyanobacteriota</taxon>
        <taxon>Cyanophyceae</taxon>
        <taxon>Nostocales</taxon>
        <taxon>Nostocaceae</taxon>
        <taxon>Trichormus</taxon>
    </lineage>
</organism>
<comment type="caution">
    <text evidence="1">The sequence shown here is derived from an EMBL/GenBank/DDBJ whole genome shotgun (WGS) entry which is preliminary data.</text>
</comment>
<sequence length="90" mass="10853">MKTYREWMFENYDNCFDDIHPSVAPLLGYQLDKFYAEALWENPDELLALTPKLQGLKYEKLKERERVLLRSAVLYTKYIQMCLEDNQLKN</sequence>
<evidence type="ECO:0000313" key="2">
    <source>
        <dbReference type="Proteomes" id="UP000276103"/>
    </source>
</evidence>
<name>A0A3S1BWL6_ANAVA</name>
<dbReference type="EMBL" id="RSCM01000022">
    <property type="protein sequence ID" value="RUS92916.1"/>
    <property type="molecule type" value="Genomic_DNA"/>
</dbReference>
<proteinExistence type="predicted"/>
<evidence type="ECO:0000313" key="1">
    <source>
        <dbReference type="EMBL" id="RUS92916.1"/>
    </source>
</evidence>
<dbReference type="AlphaFoldDB" id="A0A3S1BWL6"/>
<accession>A0A3S1BWL6</accession>
<gene>
    <name evidence="1" type="ORF">DSM107003_46630</name>
</gene>
<dbReference type="RefSeq" id="WP_127056459.1">
    <property type="nucleotide sequence ID" value="NZ_RSCM01000022.1"/>
</dbReference>
<dbReference type="OrthoDB" id="108903at2"/>
<protein>
    <submittedName>
        <fullName evidence="1">Uncharacterized protein</fullName>
    </submittedName>
</protein>